<dbReference type="NCBIfam" id="TIGR01764">
    <property type="entry name" value="excise"/>
    <property type="match status" value="1"/>
</dbReference>
<dbReference type="EMBL" id="CP018153">
    <property type="protein sequence ID" value="APG59346.1"/>
    <property type="molecule type" value="Genomic_DNA"/>
</dbReference>
<dbReference type="AlphaFoldDB" id="A0A1L3J2K2"/>
<protein>
    <recommendedName>
        <fullName evidence="1">Helix-turn-helix domain-containing protein</fullName>
    </recommendedName>
</protein>
<proteinExistence type="predicted"/>
<dbReference type="STRING" id="1913577.LPB144_02485"/>
<accession>A0A1L3J2K2</accession>
<evidence type="ECO:0000259" key="1">
    <source>
        <dbReference type="Pfam" id="PF12728"/>
    </source>
</evidence>
<evidence type="ECO:0000313" key="2">
    <source>
        <dbReference type="EMBL" id="APG59346.1"/>
    </source>
</evidence>
<organism evidence="2 3">
    <name type="scientific">Christiangramia salexigens</name>
    <dbReference type="NCBI Taxonomy" id="1913577"/>
    <lineage>
        <taxon>Bacteria</taxon>
        <taxon>Pseudomonadati</taxon>
        <taxon>Bacteroidota</taxon>
        <taxon>Flavobacteriia</taxon>
        <taxon>Flavobacteriales</taxon>
        <taxon>Flavobacteriaceae</taxon>
        <taxon>Christiangramia</taxon>
    </lineage>
</organism>
<reference evidence="2 3" key="1">
    <citation type="submission" date="2016-11" db="EMBL/GenBank/DDBJ databases">
        <title>Gramella sp. LPB0144 isolated from marine environment.</title>
        <authorList>
            <person name="Kim E."/>
            <person name="Yi H."/>
        </authorList>
    </citation>
    <scope>NUCLEOTIDE SEQUENCE [LARGE SCALE GENOMIC DNA]</scope>
    <source>
        <strain evidence="2 3">LPB0144</strain>
    </source>
</reference>
<gene>
    <name evidence="2" type="ORF">LPB144_02485</name>
</gene>
<dbReference type="KEGG" id="grl:LPB144_02485"/>
<dbReference type="RefSeq" id="WP_072552003.1">
    <property type="nucleotide sequence ID" value="NZ_CP018153.1"/>
</dbReference>
<dbReference type="Pfam" id="PF12728">
    <property type="entry name" value="HTH_17"/>
    <property type="match status" value="2"/>
</dbReference>
<sequence>MSSNIKVKRICQHCKKQFTARTTVTKYCSDSCAKKAYKARKRKKVILEAGKEVNRLQEEEIKALANKDFLTISETCKLLSVSRWTIWRAIKTNRLNAAKFGRRTIIRRSDIESLFKTEDTPHSTEDVGKLVPERETEYYTISEAHEKFGISPTTLRNIIARKSIPKYKKGKKVFIPRKPIDDLFS</sequence>
<dbReference type="OrthoDB" id="1003442at2"/>
<dbReference type="GO" id="GO:0003677">
    <property type="term" value="F:DNA binding"/>
    <property type="evidence" value="ECO:0007669"/>
    <property type="project" value="InterPro"/>
</dbReference>
<dbReference type="Proteomes" id="UP000182510">
    <property type="component" value="Chromosome"/>
</dbReference>
<name>A0A1L3J2K2_9FLAO</name>
<evidence type="ECO:0000313" key="3">
    <source>
        <dbReference type="Proteomes" id="UP000182510"/>
    </source>
</evidence>
<dbReference type="InterPro" id="IPR041657">
    <property type="entry name" value="HTH_17"/>
</dbReference>
<dbReference type="InterPro" id="IPR010093">
    <property type="entry name" value="SinI_DNA-bd"/>
</dbReference>
<keyword evidence="3" id="KW-1185">Reference proteome</keyword>
<feature type="domain" description="Helix-turn-helix" evidence="1">
    <location>
        <begin position="138"/>
        <end position="182"/>
    </location>
</feature>
<feature type="domain" description="Helix-turn-helix" evidence="1">
    <location>
        <begin position="69"/>
        <end position="115"/>
    </location>
</feature>